<accession>B4LCN9</accession>
<dbReference type="Proteomes" id="UP000008792">
    <property type="component" value="Unassembled WGS sequence"/>
</dbReference>
<evidence type="ECO:0000256" key="1">
    <source>
        <dbReference type="SAM" id="SignalP"/>
    </source>
</evidence>
<gene>
    <name evidence="2" type="primary">Dvir\GJ11270</name>
    <name evidence="2" type="ORF">Dvir_GJ11270</name>
</gene>
<proteinExistence type="predicted"/>
<name>B4LCN9_DROVI</name>
<dbReference type="AlphaFoldDB" id="B4LCN9"/>
<dbReference type="InParanoid" id="B4LCN9"/>
<dbReference type="EMBL" id="CH940647">
    <property type="protein sequence ID" value="EDW70931.2"/>
    <property type="molecule type" value="Genomic_DNA"/>
</dbReference>
<reference evidence="2 3" key="1">
    <citation type="journal article" date="2007" name="Nature">
        <title>Evolution of genes and genomes on the Drosophila phylogeny.</title>
        <authorList>
            <consortium name="Drosophila 12 Genomes Consortium"/>
            <person name="Clark A.G."/>
            <person name="Eisen M.B."/>
            <person name="Smith D.R."/>
            <person name="Bergman C.M."/>
            <person name="Oliver B."/>
            <person name="Markow T.A."/>
            <person name="Kaufman T.C."/>
            <person name="Kellis M."/>
            <person name="Gelbart W."/>
            <person name="Iyer V.N."/>
            <person name="Pollard D.A."/>
            <person name="Sackton T.B."/>
            <person name="Larracuente A.M."/>
            <person name="Singh N.D."/>
            <person name="Abad J.P."/>
            <person name="Abt D.N."/>
            <person name="Adryan B."/>
            <person name="Aguade M."/>
            <person name="Akashi H."/>
            <person name="Anderson W.W."/>
            <person name="Aquadro C.F."/>
            <person name="Ardell D.H."/>
            <person name="Arguello R."/>
            <person name="Artieri C.G."/>
            <person name="Barbash D.A."/>
            <person name="Barker D."/>
            <person name="Barsanti P."/>
            <person name="Batterham P."/>
            <person name="Batzoglou S."/>
            <person name="Begun D."/>
            <person name="Bhutkar A."/>
            <person name="Blanco E."/>
            <person name="Bosak S.A."/>
            <person name="Bradley R.K."/>
            <person name="Brand A.D."/>
            <person name="Brent M.R."/>
            <person name="Brooks A.N."/>
            <person name="Brown R.H."/>
            <person name="Butlin R.K."/>
            <person name="Caggese C."/>
            <person name="Calvi B.R."/>
            <person name="Bernardo de Carvalho A."/>
            <person name="Caspi A."/>
            <person name="Castrezana S."/>
            <person name="Celniker S.E."/>
            <person name="Chang J.L."/>
            <person name="Chapple C."/>
            <person name="Chatterji S."/>
            <person name="Chinwalla A."/>
            <person name="Civetta A."/>
            <person name="Clifton S.W."/>
            <person name="Comeron J.M."/>
            <person name="Costello J.C."/>
            <person name="Coyne J.A."/>
            <person name="Daub J."/>
            <person name="David R.G."/>
            <person name="Delcher A.L."/>
            <person name="Delehaunty K."/>
            <person name="Do C.B."/>
            <person name="Ebling H."/>
            <person name="Edwards K."/>
            <person name="Eickbush T."/>
            <person name="Evans J.D."/>
            <person name="Filipski A."/>
            <person name="Findeiss S."/>
            <person name="Freyhult E."/>
            <person name="Fulton L."/>
            <person name="Fulton R."/>
            <person name="Garcia A.C."/>
            <person name="Gardiner A."/>
            <person name="Garfield D.A."/>
            <person name="Garvin B.E."/>
            <person name="Gibson G."/>
            <person name="Gilbert D."/>
            <person name="Gnerre S."/>
            <person name="Godfrey J."/>
            <person name="Good R."/>
            <person name="Gotea V."/>
            <person name="Gravely B."/>
            <person name="Greenberg A.J."/>
            <person name="Griffiths-Jones S."/>
            <person name="Gross S."/>
            <person name="Guigo R."/>
            <person name="Gustafson E.A."/>
            <person name="Haerty W."/>
            <person name="Hahn M.W."/>
            <person name="Halligan D.L."/>
            <person name="Halpern A.L."/>
            <person name="Halter G.M."/>
            <person name="Han M.V."/>
            <person name="Heger A."/>
            <person name="Hillier L."/>
            <person name="Hinrichs A.S."/>
            <person name="Holmes I."/>
            <person name="Hoskins R.A."/>
            <person name="Hubisz M.J."/>
            <person name="Hultmark D."/>
            <person name="Huntley M.A."/>
            <person name="Jaffe D.B."/>
            <person name="Jagadeeshan S."/>
            <person name="Jeck W.R."/>
            <person name="Johnson J."/>
            <person name="Jones C.D."/>
            <person name="Jordan W.C."/>
            <person name="Karpen G.H."/>
            <person name="Kataoka E."/>
            <person name="Keightley P.D."/>
            <person name="Kheradpour P."/>
            <person name="Kirkness E.F."/>
            <person name="Koerich L.B."/>
            <person name="Kristiansen K."/>
            <person name="Kudrna D."/>
            <person name="Kulathinal R.J."/>
            <person name="Kumar S."/>
            <person name="Kwok R."/>
            <person name="Lander E."/>
            <person name="Langley C.H."/>
            <person name="Lapoint R."/>
            <person name="Lazzaro B.P."/>
            <person name="Lee S.J."/>
            <person name="Levesque L."/>
            <person name="Li R."/>
            <person name="Lin C.F."/>
            <person name="Lin M.F."/>
            <person name="Lindblad-Toh K."/>
            <person name="Llopart A."/>
            <person name="Long M."/>
            <person name="Low L."/>
            <person name="Lozovsky E."/>
            <person name="Lu J."/>
            <person name="Luo M."/>
            <person name="Machado C.A."/>
            <person name="Makalowski W."/>
            <person name="Marzo M."/>
            <person name="Matsuda M."/>
            <person name="Matzkin L."/>
            <person name="McAllister B."/>
            <person name="McBride C.S."/>
            <person name="McKernan B."/>
            <person name="McKernan K."/>
            <person name="Mendez-Lago M."/>
            <person name="Minx P."/>
            <person name="Mollenhauer M.U."/>
            <person name="Montooth K."/>
            <person name="Mount S.M."/>
            <person name="Mu X."/>
            <person name="Myers E."/>
            <person name="Negre B."/>
            <person name="Newfeld S."/>
            <person name="Nielsen R."/>
            <person name="Noor M.A."/>
            <person name="O'Grady P."/>
            <person name="Pachter L."/>
            <person name="Papaceit M."/>
            <person name="Parisi M.J."/>
            <person name="Parisi M."/>
            <person name="Parts L."/>
            <person name="Pedersen J.S."/>
            <person name="Pesole G."/>
            <person name="Phillippy A.M."/>
            <person name="Ponting C.P."/>
            <person name="Pop M."/>
            <person name="Porcelli D."/>
            <person name="Powell J.R."/>
            <person name="Prohaska S."/>
            <person name="Pruitt K."/>
            <person name="Puig M."/>
            <person name="Quesneville H."/>
            <person name="Ram K.R."/>
            <person name="Rand D."/>
            <person name="Rasmussen M.D."/>
            <person name="Reed L.K."/>
            <person name="Reenan R."/>
            <person name="Reily A."/>
            <person name="Remington K.A."/>
            <person name="Rieger T.T."/>
            <person name="Ritchie M.G."/>
            <person name="Robin C."/>
            <person name="Rogers Y.H."/>
            <person name="Rohde C."/>
            <person name="Rozas J."/>
            <person name="Rubenfield M.J."/>
            <person name="Ruiz A."/>
            <person name="Russo S."/>
            <person name="Salzberg S.L."/>
            <person name="Sanchez-Gracia A."/>
            <person name="Saranga D.J."/>
            <person name="Sato H."/>
            <person name="Schaeffer S.W."/>
            <person name="Schatz M.C."/>
            <person name="Schlenke T."/>
            <person name="Schwartz R."/>
            <person name="Segarra C."/>
            <person name="Singh R.S."/>
            <person name="Sirot L."/>
            <person name="Sirota M."/>
            <person name="Sisneros N.B."/>
            <person name="Smith C.D."/>
            <person name="Smith T.F."/>
            <person name="Spieth J."/>
            <person name="Stage D.E."/>
            <person name="Stark A."/>
            <person name="Stephan W."/>
            <person name="Strausberg R.L."/>
            <person name="Strempel S."/>
            <person name="Sturgill D."/>
            <person name="Sutton G."/>
            <person name="Sutton G.G."/>
            <person name="Tao W."/>
            <person name="Teichmann S."/>
            <person name="Tobari Y.N."/>
            <person name="Tomimura Y."/>
            <person name="Tsolas J.M."/>
            <person name="Valente V.L."/>
            <person name="Venter E."/>
            <person name="Venter J.C."/>
            <person name="Vicario S."/>
            <person name="Vieira F.G."/>
            <person name="Vilella A.J."/>
            <person name="Villasante A."/>
            <person name="Walenz B."/>
            <person name="Wang J."/>
            <person name="Wasserman M."/>
            <person name="Watts T."/>
            <person name="Wilson D."/>
            <person name="Wilson R.K."/>
            <person name="Wing R.A."/>
            <person name="Wolfner M.F."/>
            <person name="Wong A."/>
            <person name="Wong G.K."/>
            <person name="Wu C.I."/>
            <person name="Wu G."/>
            <person name="Yamamoto D."/>
            <person name="Yang H.P."/>
            <person name="Yang S.P."/>
            <person name="Yorke J.A."/>
            <person name="Yoshida K."/>
            <person name="Zdobnov E."/>
            <person name="Zhang P."/>
            <person name="Zhang Y."/>
            <person name="Zimin A.V."/>
            <person name="Baldwin J."/>
            <person name="Abdouelleil A."/>
            <person name="Abdulkadir J."/>
            <person name="Abebe A."/>
            <person name="Abera B."/>
            <person name="Abreu J."/>
            <person name="Acer S.C."/>
            <person name="Aftuck L."/>
            <person name="Alexander A."/>
            <person name="An P."/>
            <person name="Anderson E."/>
            <person name="Anderson S."/>
            <person name="Arachi H."/>
            <person name="Azer M."/>
            <person name="Bachantsang P."/>
            <person name="Barry A."/>
            <person name="Bayul T."/>
            <person name="Berlin A."/>
            <person name="Bessette D."/>
            <person name="Bloom T."/>
            <person name="Blye J."/>
            <person name="Boguslavskiy L."/>
            <person name="Bonnet C."/>
            <person name="Boukhgalter B."/>
            <person name="Bourzgui I."/>
            <person name="Brown A."/>
            <person name="Cahill P."/>
            <person name="Channer S."/>
            <person name="Cheshatsang Y."/>
            <person name="Chuda L."/>
            <person name="Citroen M."/>
            <person name="Collymore A."/>
            <person name="Cooke P."/>
            <person name="Costello M."/>
            <person name="D'Aco K."/>
            <person name="Daza R."/>
            <person name="De Haan G."/>
            <person name="DeGray S."/>
            <person name="DeMaso C."/>
            <person name="Dhargay N."/>
            <person name="Dooley K."/>
            <person name="Dooley E."/>
            <person name="Doricent M."/>
            <person name="Dorje P."/>
            <person name="Dorjee K."/>
            <person name="Dupes A."/>
            <person name="Elong R."/>
            <person name="Falk J."/>
            <person name="Farina A."/>
            <person name="Faro S."/>
            <person name="Ferguson D."/>
            <person name="Fisher S."/>
            <person name="Foley C.D."/>
            <person name="Franke A."/>
            <person name="Friedrich D."/>
            <person name="Gadbois L."/>
            <person name="Gearin G."/>
            <person name="Gearin C.R."/>
            <person name="Giannoukos G."/>
            <person name="Goode T."/>
            <person name="Graham J."/>
            <person name="Grandbois E."/>
            <person name="Grewal S."/>
            <person name="Gyaltsen K."/>
            <person name="Hafez N."/>
            <person name="Hagos B."/>
            <person name="Hall J."/>
            <person name="Henson C."/>
            <person name="Hollinger A."/>
            <person name="Honan T."/>
            <person name="Huard M.D."/>
            <person name="Hughes L."/>
            <person name="Hurhula B."/>
            <person name="Husby M.E."/>
            <person name="Kamat A."/>
            <person name="Kanga B."/>
            <person name="Kashin S."/>
            <person name="Khazanovich D."/>
            <person name="Kisner P."/>
            <person name="Lance K."/>
            <person name="Lara M."/>
            <person name="Lee W."/>
            <person name="Lennon N."/>
            <person name="Letendre F."/>
            <person name="LeVine R."/>
            <person name="Lipovsky A."/>
            <person name="Liu X."/>
            <person name="Liu J."/>
            <person name="Liu S."/>
            <person name="Lokyitsang T."/>
            <person name="Lokyitsang Y."/>
            <person name="Lubonja R."/>
            <person name="Lui A."/>
            <person name="MacDonald P."/>
            <person name="Magnisalis V."/>
            <person name="Maru K."/>
            <person name="Matthews C."/>
            <person name="McCusker W."/>
            <person name="McDonough S."/>
            <person name="Mehta T."/>
            <person name="Meldrim J."/>
            <person name="Meneus L."/>
            <person name="Mihai O."/>
            <person name="Mihalev A."/>
            <person name="Mihova T."/>
            <person name="Mittelman R."/>
            <person name="Mlenga V."/>
            <person name="Montmayeur A."/>
            <person name="Mulrain L."/>
            <person name="Navidi A."/>
            <person name="Naylor J."/>
            <person name="Negash T."/>
            <person name="Nguyen T."/>
            <person name="Nguyen N."/>
            <person name="Nicol R."/>
            <person name="Norbu C."/>
            <person name="Norbu N."/>
            <person name="Novod N."/>
            <person name="O'Neill B."/>
            <person name="Osman S."/>
            <person name="Markiewicz E."/>
            <person name="Oyono O.L."/>
            <person name="Patti C."/>
            <person name="Phunkhang P."/>
            <person name="Pierre F."/>
            <person name="Priest M."/>
            <person name="Raghuraman S."/>
            <person name="Rege F."/>
            <person name="Reyes R."/>
            <person name="Rise C."/>
            <person name="Rogov P."/>
            <person name="Ross K."/>
            <person name="Ryan E."/>
            <person name="Settipalli S."/>
            <person name="Shea T."/>
            <person name="Sherpa N."/>
            <person name="Shi L."/>
            <person name="Shih D."/>
            <person name="Sparrow T."/>
            <person name="Spaulding J."/>
            <person name="Stalker J."/>
            <person name="Stange-Thomann N."/>
            <person name="Stavropoulos S."/>
            <person name="Stone C."/>
            <person name="Strader C."/>
            <person name="Tesfaye S."/>
            <person name="Thomson T."/>
            <person name="Thoulutsang Y."/>
            <person name="Thoulutsang D."/>
            <person name="Topham K."/>
            <person name="Topping I."/>
            <person name="Tsamla T."/>
            <person name="Vassiliev H."/>
            <person name="Vo A."/>
            <person name="Wangchuk T."/>
            <person name="Wangdi T."/>
            <person name="Weiand M."/>
            <person name="Wilkinson J."/>
            <person name="Wilson A."/>
            <person name="Yadav S."/>
            <person name="Young G."/>
            <person name="Yu Q."/>
            <person name="Zembek L."/>
            <person name="Zhong D."/>
            <person name="Zimmer A."/>
            <person name="Zwirko Z."/>
            <person name="Jaffe D.B."/>
            <person name="Alvarez P."/>
            <person name="Brockman W."/>
            <person name="Butler J."/>
            <person name="Chin C."/>
            <person name="Gnerre S."/>
            <person name="Grabherr M."/>
            <person name="Kleber M."/>
            <person name="Mauceli E."/>
            <person name="MacCallum I."/>
        </authorList>
    </citation>
    <scope>NUCLEOTIDE SEQUENCE [LARGE SCALE GENOMIC DNA]</scope>
    <source>
        <strain evidence="3">Tucson 15010-1051.87</strain>
    </source>
</reference>
<protein>
    <recommendedName>
        <fullName evidence="4">TIL domain-containing protein</fullName>
    </recommendedName>
</protein>
<keyword evidence="1" id="KW-0732">Signal</keyword>
<keyword evidence="3" id="KW-1185">Reference proteome</keyword>
<dbReference type="OrthoDB" id="7851580at2759"/>
<dbReference type="HOGENOM" id="CLU_181746_0_0_1"/>
<dbReference type="KEGG" id="dvi:6623479"/>
<feature type="signal peptide" evidence="1">
    <location>
        <begin position="1"/>
        <end position="21"/>
    </location>
</feature>
<feature type="chain" id="PRO_5006457111" description="TIL domain-containing protein" evidence="1">
    <location>
        <begin position="22"/>
        <end position="103"/>
    </location>
</feature>
<sequence>MCCRFTLLFAFFCGYPILVLCSSQNDPRYQVVGVPCAVNEEVSCMILKCPAGRFCPAENYCYNPKCVCRRGYRRSHGVCVQKHVTLNLEAEALNSALLQTRFR</sequence>
<evidence type="ECO:0000313" key="2">
    <source>
        <dbReference type="EMBL" id="EDW70931.2"/>
    </source>
</evidence>
<evidence type="ECO:0000313" key="3">
    <source>
        <dbReference type="Proteomes" id="UP000008792"/>
    </source>
</evidence>
<evidence type="ECO:0008006" key="4">
    <source>
        <dbReference type="Google" id="ProtNLM"/>
    </source>
</evidence>
<organism evidence="2 3">
    <name type="scientific">Drosophila virilis</name>
    <name type="common">Fruit fly</name>
    <dbReference type="NCBI Taxonomy" id="7244"/>
    <lineage>
        <taxon>Eukaryota</taxon>
        <taxon>Metazoa</taxon>
        <taxon>Ecdysozoa</taxon>
        <taxon>Arthropoda</taxon>
        <taxon>Hexapoda</taxon>
        <taxon>Insecta</taxon>
        <taxon>Pterygota</taxon>
        <taxon>Neoptera</taxon>
        <taxon>Endopterygota</taxon>
        <taxon>Diptera</taxon>
        <taxon>Brachycera</taxon>
        <taxon>Muscomorpha</taxon>
        <taxon>Ephydroidea</taxon>
        <taxon>Drosophilidae</taxon>
        <taxon>Drosophila</taxon>
    </lineage>
</organism>